<keyword evidence="3" id="KW-1185">Reference proteome</keyword>
<dbReference type="EMBL" id="BAABDQ010000035">
    <property type="protein sequence ID" value="GAA3600743.1"/>
    <property type="molecule type" value="Genomic_DNA"/>
</dbReference>
<sequence>MAIPAWRTYAVSLIALFTLTGCGGPAAPQVPTAAEAGETLKDHITRTLTGAQAKDVEVTDAGGKDVPCGDGKVKRTYAATGKESIGSPDSGILTLSLIGALDKVAEYDLTAANASDTQQEVVNKDLHLRLVLASPARGQMLVKGETECLPAK</sequence>
<feature type="signal peptide" evidence="1">
    <location>
        <begin position="1"/>
        <end position="26"/>
    </location>
</feature>
<comment type="caution">
    <text evidence="2">The sequence shown here is derived from an EMBL/GenBank/DDBJ whole genome shotgun (WGS) entry which is preliminary data.</text>
</comment>
<protein>
    <recommendedName>
        <fullName evidence="4">Lipoprotein</fullName>
    </recommendedName>
</protein>
<dbReference type="PROSITE" id="PS51257">
    <property type="entry name" value="PROKAR_LIPOPROTEIN"/>
    <property type="match status" value="1"/>
</dbReference>
<dbReference type="Proteomes" id="UP001500630">
    <property type="component" value="Unassembled WGS sequence"/>
</dbReference>
<name>A0ABP6Z7G1_9ACTN</name>
<feature type="chain" id="PRO_5047362526" description="Lipoprotein" evidence="1">
    <location>
        <begin position="27"/>
        <end position="152"/>
    </location>
</feature>
<organism evidence="2 3">
    <name type="scientific">Nonomuraea rosea</name>
    <dbReference type="NCBI Taxonomy" id="638574"/>
    <lineage>
        <taxon>Bacteria</taxon>
        <taxon>Bacillati</taxon>
        <taxon>Actinomycetota</taxon>
        <taxon>Actinomycetes</taxon>
        <taxon>Streptosporangiales</taxon>
        <taxon>Streptosporangiaceae</taxon>
        <taxon>Nonomuraea</taxon>
    </lineage>
</organism>
<keyword evidence="1" id="KW-0732">Signal</keyword>
<proteinExistence type="predicted"/>
<evidence type="ECO:0000313" key="2">
    <source>
        <dbReference type="EMBL" id="GAA3600743.1"/>
    </source>
</evidence>
<gene>
    <name evidence="2" type="ORF">GCM10022419_101140</name>
</gene>
<accession>A0ABP6Z7G1</accession>
<evidence type="ECO:0000313" key="3">
    <source>
        <dbReference type="Proteomes" id="UP001500630"/>
    </source>
</evidence>
<evidence type="ECO:0008006" key="4">
    <source>
        <dbReference type="Google" id="ProtNLM"/>
    </source>
</evidence>
<evidence type="ECO:0000256" key="1">
    <source>
        <dbReference type="SAM" id="SignalP"/>
    </source>
</evidence>
<reference evidence="3" key="1">
    <citation type="journal article" date="2019" name="Int. J. Syst. Evol. Microbiol.">
        <title>The Global Catalogue of Microorganisms (GCM) 10K type strain sequencing project: providing services to taxonomists for standard genome sequencing and annotation.</title>
        <authorList>
            <consortium name="The Broad Institute Genomics Platform"/>
            <consortium name="The Broad Institute Genome Sequencing Center for Infectious Disease"/>
            <person name="Wu L."/>
            <person name="Ma J."/>
        </authorList>
    </citation>
    <scope>NUCLEOTIDE SEQUENCE [LARGE SCALE GENOMIC DNA]</scope>
    <source>
        <strain evidence="3">JCM 17326</strain>
    </source>
</reference>